<feature type="transmembrane region" description="Helical" evidence="1">
    <location>
        <begin position="72"/>
        <end position="91"/>
    </location>
</feature>
<keyword evidence="1" id="KW-0472">Membrane</keyword>
<dbReference type="InterPro" id="IPR050879">
    <property type="entry name" value="Acyltransferase_3"/>
</dbReference>
<feature type="transmembrane region" description="Helical" evidence="1">
    <location>
        <begin position="189"/>
        <end position="208"/>
    </location>
</feature>
<sequence length="644" mass="72916">MKFRKDINGLRAIAVIAVVLFHFNASWMPGGFAGVDVFFVISGFLMTGIIFRGIEQENFSILKFYVARANRIIPALALLCLVLIVFGWFYLTPLEYKALGKHAASSVSFLSNFAYWREAGYFDAASHEKWLLHTWSLSVEWQFYIVYPLLLVGMRKFLSIKTMKIMLLVGTVLGFIFCVVSTYKWPNASYFLLSARAWEMMIGGVAYLYPFTLQENRKKLVEWTAIALIVGSYFLISAEDPWPGYLALFPVLGSFLIIQAQRNDSIITSNIVFQKIGAWSYSIYLWHWPLVVIIYIFPLPKYYIYPGMALSILLGFLSYKYVEKIRFRNDFSSLFSYFRSKPIYIAGIVGLLGSMLFVSSQAFTSYRLSADQILIIEQKLRDPREPVCGKVENGVSPKCLYGDGPVKAIVIGDSHANAQMVAIGESAKLHHGSILSFGLDNCVTIKGMKQIVNNRGNVDLNCGQLVSNAIDISASKYPNIPVIIINRTSSTLLGFNEVDDDRQPPTFVDKVFKKRSNEYVNNITNHMINTVCDFSQNNPVYLVRPTPEVKRHVPNTMFRSLIFGKDTHIKITRDEYNQRHTAAFKMQDDAAARCGAKILDPTPILCDDGYCYGDVDGVPLYFDDDHLSSYGSELISPIYDEVFR</sequence>
<dbReference type="OrthoDB" id="9767863at2"/>
<gene>
    <name evidence="4" type="ORF">ES754_00420</name>
</gene>
<feature type="transmembrane region" description="Helical" evidence="1">
    <location>
        <begin position="242"/>
        <end position="258"/>
    </location>
</feature>
<feature type="transmembrane region" description="Helical" evidence="1">
    <location>
        <begin position="220"/>
        <end position="236"/>
    </location>
</feature>
<dbReference type="PANTHER" id="PTHR23028">
    <property type="entry name" value="ACETYLTRANSFERASE"/>
    <property type="match status" value="1"/>
</dbReference>
<feature type="transmembrane region" description="Helical" evidence="1">
    <location>
        <begin position="31"/>
        <end position="51"/>
    </location>
</feature>
<dbReference type="GO" id="GO:0009103">
    <property type="term" value="P:lipopolysaccharide biosynthetic process"/>
    <property type="evidence" value="ECO:0007669"/>
    <property type="project" value="TreeGrafter"/>
</dbReference>
<feature type="domain" description="Acyltransferase 3" evidence="2">
    <location>
        <begin position="5"/>
        <end position="301"/>
    </location>
</feature>
<dbReference type="PANTHER" id="PTHR23028:SF53">
    <property type="entry name" value="ACYL_TRANSF_3 DOMAIN-CONTAINING PROTEIN"/>
    <property type="match status" value="1"/>
</dbReference>
<feature type="transmembrane region" description="Helical" evidence="1">
    <location>
        <begin position="343"/>
        <end position="363"/>
    </location>
</feature>
<reference evidence="4 5" key="1">
    <citation type="submission" date="2019-08" db="EMBL/GenBank/DDBJ databases">
        <title>Genome sequence of Psychrobacter frigidicola ACAM304 (type strain).</title>
        <authorList>
            <person name="Bowman J.P."/>
        </authorList>
    </citation>
    <scope>NUCLEOTIDE SEQUENCE [LARGE SCALE GENOMIC DNA]</scope>
    <source>
        <strain evidence="4 5">ACAM 304</strain>
    </source>
</reference>
<dbReference type="GO" id="GO:0016747">
    <property type="term" value="F:acyltransferase activity, transferring groups other than amino-acyl groups"/>
    <property type="evidence" value="ECO:0007669"/>
    <property type="project" value="InterPro"/>
</dbReference>
<dbReference type="Pfam" id="PF01757">
    <property type="entry name" value="Acyl_transf_3"/>
    <property type="match status" value="1"/>
</dbReference>
<feature type="transmembrane region" description="Helical" evidence="1">
    <location>
        <begin position="278"/>
        <end position="297"/>
    </location>
</feature>
<feature type="domain" description="SGNH" evidence="3">
    <location>
        <begin position="397"/>
        <end position="640"/>
    </location>
</feature>
<keyword evidence="1" id="KW-0812">Transmembrane</keyword>
<feature type="transmembrane region" description="Helical" evidence="1">
    <location>
        <begin position="141"/>
        <end position="158"/>
    </location>
</feature>
<evidence type="ECO:0000313" key="4">
    <source>
        <dbReference type="EMBL" id="TXD97493.1"/>
    </source>
</evidence>
<feature type="transmembrane region" description="Helical" evidence="1">
    <location>
        <begin position="7"/>
        <end position="25"/>
    </location>
</feature>
<dbReference type="Pfam" id="PF19040">
    <property type="entry name" value="SGNH"/>
    <property type="match status" value="1"/>
</dbReference>
<comment type="caution">
    <text evidence="4">The sequence shown here is derived from an EMBL/GenBank/DDBJ whole genome shotgun (WGS) entry which is preliminary data.</text>
</comment>
<dbReference type="InterPro" id="IPR002656">
    <property type="entry name" value="Acyl_transf_3_dom"/>
</dbReference>
<keyword evidence="5" id="KW-1185">Reference proteome</keyword>
<dbReference type="GO" id="GO:0016020">
    <property type="term" value="C:membrane"/>
    <property type="evidence" value="ECO:0007669"/>
    <property type="project" value="TreeGrafter"/>
</dbReference>
<keyword evidence="1" id="KW-1133">Transmembrane helix</keyword>
<dbReference type="RefSeq" id="WP_147221043.1">
    <property type="nucleotide sequence ID" value="NZ_CAJGYY010000001.1"/>
</dbReference>
<evidence type="ECO:0000259" key="3">
    <source>
        <dbReference type="Pfam" id="PF19040"/>
    </source>
</evidence>
<keyword evidence="4" id="KW-0808">Transferase</keyword>
<proteinExistence type="predicted"/>
<protein>
    <submittedName>
        <fullName evidence="4">Acyltransferase</fullName>
    </submittedName>
</protein>
<dbReference type="AlphaFoldDB" id="A0A5C7A9R1"/>
<evidence type="ECO:0000259" key="2">
    <source>
        <dbReference type="Pfam" id="PF01757"/>
    </source>
</evidence>
<feature type="transmembrane region" description="Helical" evidence="1">
    <location>
        <begin position="303"/>
        <end position="322"/>
    </location>
</feature>
<dbReference type="Proteomes" id="UP000321903">
    <property type="component" value="Unassembled WGS sequence"/>
</dbReference>
<keyword evidence="4" id="KW-0012">Acyltransferase</keyword>
<evidence type="ECO:0000256" key="1">
    <source>
        <dbReference type="SAM" id="Phobius"/>
    </source>
</evidence>
<dbReference type="EMBL" id="VORZ01000001">
    <property type="protein sequence ID" value="TXD97493.1"/>
    <property type="molecule type" value="Genomic_DNA"/>
</dbReference>
<name>A0A5C7A9R1_9GAMM</name>
<feature type="transmembrane region" description="Helical" evidence="1">
    <location>
        <begin position="165"/>
        <end position="183"/>
    </location>
</feature>
<evidence type="ECO:0000313" key="5">
    <source>
        <dbReference type="Proteomes" id="UP000321903"/>
    </source>
</evidence>
<dbReference type="InterPro" id="IPR043968">
    <property type="entry name" value="SGNH"/>
</dbReference>
<organism evidence="4 5">
    <name type="scientific">Psychrobacter frigidicola</name>
    <dbReference type="NCBI Taxonomy" id="45611"/>
    <lineage>
        <taxon>Bacteria</taxon>
        <taxon>Pseudomonadati</taxon>
        <taxon>Pseudomonadota</taxon>
        <taxon>Gammaproteobacteria</taxon>
        <taxon>Moraxellales</taxon>
        <taxon>Moraxellaceae</taxon>
        <taxon>Psychrobacter</taxon>
    </lineage>
</organism>
<accession>A0A5C7A9R1</accession>